<dbReference type="PANTHER" id="PTHR12526:SF630">
    <property type="entry name" value="GLYCOSYLTRANSFERASE"/>
    <property type="match status" value="1"/>
</dbReference>
<protein>
    <submittedName>
        <fullName evidence="2">Glycosyltransferase</fullName>
    </submittedName>
</protein>
<dbReference type="AlphaFoldDB" id="A0A387AYP6"/>
<evidence type="ECO:0000313" key="2">
    <source>
        <dbReference type="EMBL" id="AYF92180.1"/>
    </source>
</evidence>
<dbReference type="PANTHER" id="PTHR12526">
    <property type="entry name" value="GLYCOSYLTRANSFERASE"/>
    <property type="match status" value="1"/>
</dbReference>
<dbReference type="InterPro" id="IPR001296">
    <property type="entry name" value="Glyco_trans_1"/>
</dbReference>
<accession>A0A387AYP6</accession>
<dbReference type="Gene3D" id="3.40.50.2000">
    <property type="entry name" value="Glycogen Phosphorylase B"/>
    <property type="match status" value="2"/>
</dbReference>
<feature type="domain" description="Glycosyl transferase family 1" evidence="1">
    <location>
        <begin position="205"/>
        <end position="343"/>
    </location>
</feature>
<dbReference type="EMBL" id="CP032626">
    <property type="protein sequence ID" value="AYF92180.1"/>
    <property type="molecule type" value="Genomic_DNA"/>
</dbReference>
<sequence>MKMNKKILFIGMTTNHGGLETFMMNIFRKLNGDGYEFEFVKEFSEEKIAYEKEILKNDGVVRTVPVRDYDGEIIKKFFMMKKLTHDFFKQHHDYDAVHINGLSTNRVMFWVNEAQKYGLKVIVHSHMDRDVFETINGRLFTTFLKKSIYKTFAKINKLKLEKNNNIIKFAASKNAGIHFFGNSDFSVINNGINVDKFEFSYKKKKNAMSDLNISESCKIIMTVAKIDYQKNYPKIINVFNQIKALNSRVKLVIVGNGDEYPNILRLVKKYGLENDVIFLGIRNDVDVLLSAADLILMPSIVEAFPFALVESQAAGVPGLVSEGVVPLDENITGELTYYSLDEDDVSWAKVALNILDSDINEEKKLKMYKDVHDSKYNLNNSIREIKKIYDR</sequence>
<dbReference type="KEGG" id="abom:D7I45_01075"/>
<evidence type="ECO:0000313" key="3">
    <source>
        <dbReference type="Proteomes" id="UP000272003"/>
    </source>
</evidence>
<organism evidence="2 3">
    <name type="scientific">Apilactobacillus bombintestini</name>
    <dbReference type="NCBI Taxonomy" id="2419772"/>
    <lineage>
        <taxon>Bacteria</taxon>
        <taxon>Bacillati</taxon>
        <taxon>Bacillota</taxon>
        <taxon>Bacilli</taxon>
        <taxon>Lactobacillales</taxon>
        <taxon>Lactobacillaceae</taxon>
        <taxon>Apilactobacillus</taxon>
    </lineage>
</organism>
<reference evidence="2 3" key="1">
    <citation type="submission" date="2018-09" db="EMBL/GenBank/DDBJ databases">
        <title>Genome sequencing of strain BHWM-4.</title>
        <authorList>
            <person name="Heo J."/>
            <person name="Kim S.-J."/>
            <person name="Kwon S.-W."/>
        </authorList>
    </citation>
    <scope>NUCLEOTIDE SEQUENCE [LARGE SCALE GENOMIC DNA]</scope>
    <source>
        <strain evidence="2 3">BHWM-4</strain>
    </source>
</reference>
<dbReference type="Pfam" id="PF00534">
    <property type="entry name" value="Glycos_transf_1"/>
    <property type="match status" value="1"/>
</dbReference>
<gene>
    <name evidence="2" type="ORF">D7I45_01075</name>
</gene>
<name>A0A387AYP6_9LACO</name>
<keyword evidence="3" id="KW-1185">Reference proteome</keyword>
<keyword evidence="2" id="KW-0808">Transferase</keyword>
<dbReference type="GO" id="GO:0016757">
    <property type="term" value="F:glycosyltransferase activity"/>
    <property type="evidence" value="ECO:0007669"/>
    <property type="project" value="InterPro"/>
</dbReference>
<proteinExistence type="predicted"/>
<evidence type="ECO:0000259" key="1">
    <source>
        <dbReference type="Pfam" id="PF00534"/>
    </source>
</evidence>
<dbReference type="Proteomes" id="UP000272003">
    <property type="component" value="Chromosome"/>
</dbReference>
<dbReference type="SUPFAM" id="SSF53756">
    <property type="entry name" value="UDP-Glycosyltransferase/glycogen phosphorylase"/>
    <property type="match status" value="1"/>
</dbReference>
<dbReference type="OrthoDB" id="9804196at2"/>